<evidence type="ECO:0000256" key="3">
    <source>
        <dbReference type="ARBA" id="ARBA00023054"/>
    </source>
</evidence>
<dbReference type="InterPro" id="IPR050465">
    <property type="entry name" value="UPF0194_transport"/>
</dbReference>
<protein>
    <submittedName>
        <fullName evidence="8">RND transporter</fullName>
    </submittedName>
</protein>
<comment type="similarity">
    <text evidence="2">Belongs to the membrane fusion protein (MFP) (TC 8.A.1) family.</text>
</comment>
<dbReference type="Gene3D" id="2.40.50.100">
    <property type="match status" value="1"/>
</dbReference>
<feature type="transmembrane region" description="Helical" evidence="5">
    <location>
        <begin position="20"/>
        <end position="38"/>
    </location>
</feature>
<proteinExistence type="inferred from homology"/>
<dbReference type="STRING" id="1182571.QR90_04035"/>
<dbReference type="KEGG" id="dsw:QR90_04035"/>
<keyword evidence="5" id="KW-0812">Transmembrane</keyword>
<dbReference type="AlphaFoldDB" id="A0A0A7KEB8"/>
<dbReference type="EMBL" id="CP010028">
    <property type="protein sequence ID" value="AIZ44445.1"/>
    <property type="molecule type" value="Genomic_DNA"/>
</dbReference>
<dbReference type="Gene3D" id="1.10.287.470">
    <property type="entry name" value="Helix hairpin bin"/>
    <property type="match status" value="1"/>
</dbReference>
<reference evidence="9" key="1">
    <citation type="submission" date="2014-11" db="EMBL/GenBank/DDBJ databases">
        <title>Hymenobacter sp. DG25B genome submission.</title>
        <authorList>
            <person name="Jung H.-Y."/>
            <person name="Kim M.K."/>
            <person name="Srinivasan S."/>
            <person name="Lim S."/>
        </authorList>
    </citation>
    <scope>NUCLEOTIDE SEQUENCE [LARGE SCALE GENOMIC DNA]</scope>
    <source>
        <strain evidence="9">DY59</strain>
    </source>
</reference>
<dbReference type="InterPro" id="IPR058627">
    <property type="entry name" value="MdtA-like_C"/>
</dbReference>
<dbReference type="HOGENOM" id="CLU_018816_14_2_0"/>
<evidence type="ECO:0000313" key="8">
    <source>
        <dbReference type="EMBL" id="AIZ44445.1"/>
    </source>
</evidence>
<feature type="domain" description="CusB-like beta-barrel" evidence="6">
    <location>
        <begin position="288"/>
        <end position="361"/>
    </location>
</feature>
<keyword evidence="3" id="KW-0175">Coiled coil</keyword>
<dbReference type="FunFam" id="2.40.30.170:FF:000010">
    <property type="entry name" value="Efflux RND transporter periplasmic adaptor subunit"/>
    <property type="match status" value="1"/>
</dbReference>
<dbReference type="Gene3D" id="2.40.30.170">
    <property type="match status" value="1"/>
</dbReference>
<dbReference type="Gene3D" id="2.40.420.20">
    <property type="match status" value="1"/>
</dbReference>
<gene>
    <name evidence="8" type="ORF">QR90_04035</name>
</gene>
<dbReference type="Pfam" id="PF25967">
    <property type="entry name" value="RND-MFP_C"/>
    <property type="match status" value="1"/>
</dbReference>
<dbReference type="PANTHER" id="PTHR32347">
    <property type="entry name" value="EFFLUX SYSTEM COMPONENT YKNX-RELATED"/>
    <property type="match status" value="1"/>
</dbReference>
<dbReference type="Proteomes" id="UP000030634">
    <property type="component" value="Chromosome"/>
</dbReference>
<keyword evidence="5" id="KW-0472">Membrane</keyword>
<name>A0A0A7KEB8_9DEIO</name>
<keyword evidence="5" id="KW-1133">Transmembrane helix</keyword>
<evidence type="ECO:0000256" key="5">
    <source>
        <dbReference type="SAM" id="Phobius"/>
    </source>
</evidence>
<dbReference type="GO" id="GO:0030313">
    <property type="term" value="C:cell envelope"/>
    <property type="evidence" value="ECO:0007669"/>
    <property type="project" value="UniProtKB-SubCell"/>
</dbReference>
<dbReference type="SUPFAM" id="SSF56954">
    <property type="entry name" value="Outer membrane efflux proteins (OEP)"/>
    <property type="match status" value="1"/>
</dbReference>
<dbReference type="Pfam" id="PF25954">
    <property type="entry name" value="Beta-barrel_RND_2"/>
    <property type="match status" value="1"/>
</dbReference>
<feature type="region of interest" description="Disordered" evidence="4">
    <location>
        <begin position="133"/>
        <end position="152"/>
    </location>
</feature>
<comment type="subcellular location">
    <subcellularLocation>
        <location evidence="1">Cell envelope</location>
    </subcellularLocation>
</comment>
<sequence length="458" mass="46008">MTTTSTPARGQAARPRRWPLFVLGALLLGSVGGGVYLARTGAETAVTAPTVTTATVQRGQVRISVNGPGTLEAGATRTVGADQAGTVGAVPPVGERVTKGQLLTRLSSDAVEQNVQTAQLNLDKARASLDATRANQASSAAGRGSSVSSAGNSVAQAQQTLAEAQRTLDGQRQLHAIGALSDADLNAAQATVTKAQLALDSARASLSAAQTQSSTGASSDAENLRGAQIAVQQAQTALETAQQSRASLKLYAPISGVVSTVSADAGTVVNSGTTILTILDDSTLNLPVQIDETEIAGVQAGQTAEVTLDAYDGQTFTGKVARVSPGATQSSGISVFTATVTLPNPDGQLRSGMTAEAEIIQSQERGLIVPSKAIQTVRNRSYVEVPGATPDAEPERVRVTAGATDGTNTVITEGLEAGQEVIVPGSARGTSTSGGSGSPRTNNSGFGGGPPGGFGGAP</sequence>
<dbReference type="GO" id="GO:0016020">
    <property type="term" value="C:membrane"/>
    <property type="evidence" value="ECO:0007669"/>
    <property type="project" value="InterPro"/>
</dbReference>
<evidence type="ECO:0000256" key="1">
    <source>
        <dbReference type="ARBA" id="ARBA00004196"/>
    </source>
</evidence>
<feature type="compositionally biased region" description="Gly residues" evidence="4">
    <location>
        <begin position="445"/>
        <end position="458"/>
    </location>
</feature>
<evidence type="ECO:0000313" key="9">
    <source>
        <dbReference type="Proteomes" id="UP000030634"/>
    </source>
</evidence>
<evidence type="ECO:0000256" key="4">
    <source>
        <dbReference type="SAM" id="MobiDB-lite"/>
    </source>
</evidence>
<feature type="region of interest" description="Disordered" evidence="4">
    <location>
        <begin position="422"/>
        <end position="458"/>
    </location>
</feature>
<evidence type="ECO:0000256" key="2">
    <source>
        <dbReference type="ARBA" id="ARBA00009477"/>
    </source>
</evidence>
<accession>A0A0A7KEB8</accession>
<dbReference type="InterPro" id="IPR006143">
    <property type="entry name" value="RND_pump_MFP"/>
</dbReference>
<dbReference type="PANTHER" id="PTHR32347:SF14">
    <property type="entry name" value="EFFLUX SYSTEM COMPONENT YKNX-RELATED"/>
    <property type="match status" value="1"/>
</dbReference>
<dbReference type="InterPro" id="IPR058792">
    <property type="entry name" value="Beta-barrel_RND_2"/>
</dbReference>
<evidence type="ECO:0000259" key="6">
    <source>
        <dbReference type="Pfam" id="PF25954"/>
    </source>
</evidence>
<dbReference type="RefSeq" id="WP_039682422.1">
    <property type="nucleotide sequence ID" value="NZ_CP010028.1"/>
</dbReference>
<evidence type="ECO:0000259" key="7">
    <source>
        <dbReference type="Pfam" id="PF25967"/>
    </source>
</evidence>
<organism evidence="8 9">
    <name type="scientific">Deinococcus radiopugnans</name>
    <dbReference type="NCBI Taxonomy" id="57497"/>
    <lineage>
        <taxon>Bacteria</taxon>
        <taxon>Thermotogati</taxon>
        <taxon>Deinococcota</taxon>
        <taxon>Deinococci</taxon>
        <taxon>Deinococcales</taxon>
        <taxon>Deinococcaceae</taxon>
        <taxon>Deinococcus</taxon>
    </lineage>
</organism>
<dbReference type="GO" id="GO:0015562">
    <property type="term" value="F:efflux transmembrane transporter activity"/>
    <property type="evidence" value="ECO:0007669"/>
    <property type="project" value="InterPro"/>
</dbReference>
<feature type="domain" description="Multidrug resistance protein MdtA-like C-terminal permuted SH3" evidence="7">
    <location>
        <begin position="393"/>
        <end position="425"/>
    </location>
</feature>
<dbReference type="NCBIfam" id="TIGR01730">
    <property type="entry name" value="RND_mfp"/>
    <property type="match status" value="1"/>
</dbReference>
<dbReference type="SUPFAM" id="SSF111369">
    <property type="entry name" value="HlyD-like secretion proteins"/>
    <property type="match status" value="1"/>
</dbReference>